<dbReference type="Gene3D" id="3.30.710.10">
    <property type="entry name" value="Potassium Channel Kv1.1, Chain A"/>
    <property type="match status" value="1"/>
</dbReference>
<dbReference type="OMA" id="HIRFPAM"/>
<dbReference type="AlphaFoldDB" id="A0A914BDS9"/>
<dbReference type="InterPro" id="IPR000210">
    <property type="entry name" value="BTB/POZ_dom"/>
</dbReference>
<dbReference type="CDD" id="cd18282">
    <property type="entry name" value="BTB_POZ_BTBD3_6"/>
    <property type="match status" value="1"/>
</dbReference>
<dbReference type="InterPro" id="IPR038648">
    <property type="entry name" value="PHR_sf"/>
</dbReference>
<evidence type="ECO:0000256" key="3">
    <source>
        <dbReference type="ARBA" id="ARBA00022490"/>
    </source>
</evidence>
<dbReference type="Pfam" id="PF07707">
    <property type="entry name" value="BACK"/>
    <property type="match status" value="1"/>
</dbReference>
<organism evidence="7 8">
    <name type="scientific">Patiria miniata</name>
    <name type="common">Bat star</name>
    <name type="synonym">Asterina miniata</name>
    <dbReference type="NCBI Taxonomy" id="46514"/>
    <lineage>
        <taxon>Eukaryota</taxon>
        <taxon>Metazoa</taxon>
        <taxon>Echinodermata</taxon>
        <taxon>Eleutherozoa</taxon>
        <taxon>Asterozoa</taxon>
        <taxon>Asteroidea</taxon>
        <taxon>Valvatacea</taxon>
        <taxon>Valvatida</taxon>
        <taxon>Asterinidae</taxon>
        <taxon>Patiria</taxon>
    </lineage>
</organism>
<dbReference type="GO" id="GO:0005829">
    <property type="term" value="C:cytosol"/>
    <property type="evidence" value="ECO:0007669"/>
    <property type="project" value="TreeGrafter"/>
</dbReference>
<dbReference type="GO" id="GO:0022008">
    <property type="term" value="P:neurogenesis"/>
    <property type="evidence" value="ECO:0007669"/>
    <property type="project" value="TreeGrafter"/>
</dbReference>
<accession>A0A914BDS9</accession>
<evidence type="ECO:0000259" key="6">
    <source>
        <dbReference type="PROSITE" id="PS50097"/>
    </source>
</evidence>
<dbReference type="RefSeq" id="XP_038074219.1">
    <property type="nucleotide sequence ID" value="XM_038218291.1"/>
</dbReference>
<feature type="region of interest" description="Disordered" evidence="5">
    <location>
        <begin position="1"/>
        <end position="64"/>
    </location>
</feature>
<dbReference type="InterPro" id="IPR012983">
    <property type="entry name" value="PHR"/>
</dbReference>
<dbReference type="SUPFAM" id="SSF54695">
    <property type="entry name" value="POZ domain"/>
    <property type="match status" value="1"/>
</dbReference>
<keyword evidence="3" id="KW-0963">Cytoplasm</keyword>
<dbReference type="FunFam" id="3.30.710.10:FF:000015">
    <property type="entry name" value="BTB/POZ domain-containing protein 3"/>
    <property type="match status" value="1"/>
</dbReference>
<comment type="subcellular location">
    <subcellularLocation>
        <location evidence="1">Cytoplasm</location>
    </subcellularLocation>
</comment>
<evidence type="ECO:0000256" key="4">
    <source>
        <dbReference type="ARBA" id="ARBA00022786"/>
    </source>
</evidence>
<evidence type="ECO:0000256" key="5">
    <source>
        <dbReference type="SAM" id="MobiDB-lite"/>
    </source>
</evidence>
<evidence type="ECO:0000256" key="2">
    <source>
        <dbReference type="ARBA" id="ARBA00004906"/>
    </source>
</evidence>
<dbReference type="Gene3D" id="2.60.120.820">
    <property type="entry name" value="PHR domain"/>
    <property type="match status" value="1"/>
</dbReference>
<sequence>MEALNLGEPNLQNLSGGENREVDTRPPKHPTASKSPSSTTASTTSGQGVSQNTLPIPIPSKDHRTPIQDVIQPESPMLVTPRRPLGENWQTKGATVRERNAYLFNNDLMSDVKFLVGPKSGAQRVPAHKYILASGSSVFFAMFYGDLAENQTEIVIPDVEPQAFLTLLKYLYCDEVDLTPDNVLTTLYAAKKYIVPHLAQACVSFLERSLSARNACVLLSQSHLFEEPDLMQRCWEVIDAQAEVALASDSFLEVDHKTLESILMRETLNVKEIVLFQAVSRWADAECNRKGLHPNPENKRKVLSKALYLVRIPTMPVGEFANEAAQCGLLTLQETTDVFLHYMANTKPKLQFVSMPRKGLRTCKVHRFQSSAYRSNQWRYRGRCDSIQFSVDKRVFIAGYGLYGSSSGAADYSIKIELKRSGKVLGETQTKFFSDGSSCTFPVMFPNPVQVEPHAYYTASVILCGSELSYFGQEGLTEVTDHAVTFQFQCSPESTNGTGVQGGQIPELIFYA</sequence>
<dbReference type="InterPro" id="IPR011705">
    <property type="entry name" value="BACK"/>
</dbReference>
<evidence type="ECO:0000256" key="1">
    <source>
        <dbReference type="ARBA" id="ARBA00004496"/>
    </source>
</evidence>
<dbReference type="CDD" id="cd18488">
    <property type="entry name" value="BACK_BTBD3_like"/>
    <property type="match status" value="1"/>
</dbReference>
<dbReference type="OrthoDB" id="636773at2759"/>
<dbReference type="PANTHER" id="PTHR45774">
    <property type="entry name" value="BTB/POZ DOMAIN-CONTAINING"/>
    <property type="match status" value="1"/>
</dbReference>
<reference evidence="7" key="1">
    <citation type="submission" date="2022-11" db="UniProtKB">
        <authorList>
            <consortium name="EnsemblMetazoa"/>
        </authorList>
    </citation>
    <scope>IDENTIFICATION</scope>
</reference>
<dbReference type="Pfam" id="PF00651">
    <property type="entry name" value="BTB"/>
    <property type="match status" value="1"/>
</dbReference>
<dbReference type="SMART" id="SM00875">
    <property type="entry name" value="BACK"/>
    <property type="match status" value="1"/>
</dbReference>
<dbReference type="PANTHER" id="PTHR45774:SF4">
    <property type="entry name" value="AXUNDEAD, ISOFORM F"/>
    <property type="match status" value="1"/>
</dbReference>
<dbReference type="Pfam" id="PF08005">
    <property type="entry name" value="PHR"/>
    <property type="match status" value="1"/>
</dbReference>
<evidence type="ECO:0000313" key="8">
    <source>
        <dbReference type="Proteomes" id="UP000887568"/>
    </source>
</evidence>
<dbReference type="Proteomes" id="UP000887568">
    <property type="component" value="Unplaced"/>
</dbReference>
<feature type="domain" description="BTB" evidence="6">
    <location>
        <begin position="110"/>
        <end position="180"/>
    </location>
</feature>
<proteinExistence type="predicted"/>
<dbReference type="SMART" id="SM00225">
    <property type="entry name" value="BTB"/>
    <property type="match status" value="1"/>
</dbReference>
<dbReference type="Gene3D" id="1.25.40.420">
    <property type="match status" value="1"/>
</dbReference>
<keyword evidence="8" id="KW-1185">Reference proteome</keyword>
<dbReference type="InterPro" id="IPR011333">
    <property type="entry name" value="SKP1/BTB/POZ_sf"/>
</dbReference>
<feature type="compositionally biased region" description="Low complexity" evidence="5">
    <location>
        <begin position="30"/>
        <end position="45"/>
    </location>
</feature>
<dbReference type="GeneID" id="119742394"/>
<evidence type="ECO:0000313" key="7">
    <source>
        <dbReference type="EnsemblMetazoa" id="XP_038074219.1"/>
    </source>
</evidence>
<keyword evidence="4" id="KW-0833">Ubl conjugation pathway</keyword>
<name>A0A914BDS9_PATMI</name>
<dbReference type="PROSITE" id="PS50097">
    <property type="entry name" value="BTB"/>
    <property type="match status" value="1"/>
</dbReference>
<dbReference type="FunFam" id="1.25.40.420:FF:000008">
    <property type="entry name" value="BTB/POZ domain-containing protein POB1"/>
    <property type="match status" value="1"/>
</dbReference>
<dbReference type="EnsemblMetazoa" id="XM_038218291.1">
    <property type="protein sequence ID" value="XP_038074219.1"/>
    <property type="gene ID" value="LOC119742394"/>
</dbReference>
<comment type="pathway">
    <text evidence="2">Protein modification; protein ubiquitination.</text>
</comment>
<dbReference type="InterPro" id="IPR049737">
    <property type="entry name" value="Btbd6a-like_BACK"/>
</dbReference>
<protein>
    <recommendedName>
        <fullName evidence="6">BTB domain-containing protein</fullName>
    </recommendedName>
</protein>
<dbReference type="FunFam" id="2.60.120.820:FF:000001">
    <property type="entry name" value="BTB/POZ domain-containing protein 3"/>
    <property type="match status" value="1"/>
</dbReference>